<dbReference type="InterPro" id="IPR011009">
    <property type="entry name" value="Kinase-like_dom_sf"/>
</dbReference>
<evidence type="ECO:0000256" key="1">
    <source>
        <dbReference type="ARBA" id="ARBA00008171"/>
    </source>
</evidence>
<evidence type="ECO:0000256" key="2">
    <source>
        <dbReference type="ARBA" id="ARBA00022614"/>
    </source>
</evidence>
<dbReference type="InterPro" id="IPR000719">
    <property type="entry name" value="Prot_kinase_dom"/>
</dbReference>
<dbReference type="Gene3D" id="1.10.510.10">
    <property type="entry name" value="Transferase(Phosphotransferase) domain 1"/>
    <property type="match status" value="1"/>
</dbReference>
<gene>
    <name evidence="4" type="ORF">PHYPA_022447</name>
</gene>
<dbReference type="SUPFAM" id="SSF52540">
    <property type="entry name" value="P-loop containing nucleoside triphosphate hydrolases"/>
    <property type="match status" value="1"/>
</dbReference>
<dbReference type="Pfam" id="PF23282">
    <property type="entry name" value="WHD_ROQ1"/>
    <property type="match status" value="1"/>
</dbReference>
<dbReference type="PRINTS" id="PR00364">
    <property type="entry name" value="DISEASERSIST"/>
</dbReference>
<dbReference type="SUPFAM" id="SSF46785">
    <property type="entry name" value="Winged helix' DNA-binding domain"/>
    <property type="match status" value="1"/>
</dbReference>
<dbReference type="PROSITE" id="PS50011">
    <property type="entry name" value="PROTEIN_KINASE_DOM"/>
    <property type="match status" value="1"/>
</dbReference>
<evidence type="ECO:0000259" key="3">
    <source>
        <dbReference type="PROSITE" id="PS50011"/>
    </source>
</evidence>
<dbReference type="GO" id="GO:0043531">
    <property type="term" value="F:ADP binding"/>
    <property type="evidence" value="ECO:0007669"/>
    <property type="project" value="InterPro"/>
</dbReference>
<dbReference type="AlphaFoldDB" id="A0A2K1J4Z1"/>
<dbReference type="InterPro" id="IPR036390">
    <property type="entry name" value="WH_DNA-bd_sf"/>
</dbReference>
<organism evidence="4">
    <name type="scientific">Physcomitrium patens</name>
    <name type="common">Spreading-leaved earth moss</name>
    <name type="synonym">Physcomitrella patens</name>
    <dbReference type="NCBI Taxonomy" id="3218"/>
    <lineage>
        <taxon>Eukaryota</taxon>
        <taxon>Viridiplantae</taxon>
        <taxon>Streptophyta</taxon>
        <taxon>Embryophyta</taxon>
        <taxon>Bryophyta</taxon>
        <taxon>Bryophytina</taxon>
        <taxon>Bryopsida</taxon>
        <taxon>Funariidae</taxon>
        <taxon>Funariales</taxon>
        <taxon>Funariaceae</taxon>
        <taxon>Physcomitrium</taxon>
    </lineage>
</organism>
<dbReference type="InterPro" id="IPR027417">
    <property type="entry name" value="P-loop_NTPase"/>
</dbReference>
<protein>
    <recommendedName>
        <fullName evidence="3">Protein kinase domain-containing protein</fullName>
    </recommendedName>
</protein>
<evidence type="ECO:0000313" key="4">
    <source>
        <dbReference type="EMBL" id="PNR36596.1"/>
    </source>
</evidence>
<comment type="similarity">
    <text evidence="1">Belongs to the protein kinase superfamily. TKL Ser/Thr protein kinase family. ROCO subfamily.</text>
</comment>
<keyword evidence="6" id="KW-1185">Reference proteome</keyword>
<accession>A0A2K1J4Z1</accession>
<dbReference type="GO" id="GO:0005524">
    <property type="term" value="F:ATP binding"/>
    <property type="evidence" value="ECO:0007669"/>
    <property type="project" value="InterPro"/>
</dbReference>
<dbReference type="InterPro" id="IPR036388">
    <property type="entry name" value="WH-like_DNA-bd_sf"/>
</dbReference>
<proteinExistence type="inferred from homology"/>
<dbReference type="PANTHER" id="PTHR11017">
    <property type="entry name" value="LEUCINE-RICH REPEAT-CONTAINING PROTEIN"/>
    <property type="match status" value="1"/>
</dbReference>
<evidence type="ECO:0000313" key="5">
    <source>
        <dbReference type="EnsemblPlants" id="Pp3c17_21730V3.1"/>
    </source>
</evidence>
<dbReference type="Gene3D" id="1.10.10.10">
    <property type="entry name" value="Winged helix-like DNA-binding domain superfamily/Winged helix DNA-binding domain"/>
    <property type="match status" value="1"/>
</dbReference>
<dbReference type="PaxDb" id="3218-PP1S68_70V6.1"/>
<evidence type="ECO:0000313" key="6">
    <source>
        <dbReference type="Proteomes" id="UP000006727"/>
    </source>
</evidence>
<reference evidence="5" key="3">
    <citation type="submission" date="2020-12" db="UniProtKB">
        <authorList>
            <consortium name="EnsemblPlants"/>
        </authorList>
    </citation>
    <scope>IDENTIFICATION</scope>
</reference>
<sequence length="473" mass="54341">MSKIEVGRNSKATENNYIYGSPKYTAPEALKNRFQTMTMCPFEAHVYSFAMICSKILSKKDPFHDVCDIKRILERIEKDERPKLPSNCDDLIKLIKECWRLNPLHRPKFASICERLDILKCKFLVGMNVPNAPYFGVSKNNYYQNEEFLQTPKKFPMVDLCNEEIFGRIQCLSQIKQQCANKVKALCLVGMGGIGKTTIAKTILADVIDMYDASCFVECIENGVDCFTTSCNILEQFKVKLKPNDIKEAHRMLKSFLIENKTILVFENVKNQSQIGDVVLMEDIFASNGSTLVATTRDSKVIEHCGEEVCIINIEELDEETSMKLFITHFCGQENLPNELVEVGEKIVRACNGLPLSLKLKRGRELDGDENNSNYKIWKILRVSFDNLKDEEKKIFLDICFFSSDVCPQGMSKERALRMWANSQKNIFEQDVEFMLDTLTYQSLVNVDKDGTIRIHDQLQDMGRNIVEKEMEY</sequence>
<name>A0A2K1J4Z1_PHYPA</name>
<reference evidence="4 6" key="2">
    <citation type="journal article" date="2018" name="Plant J.">
        <title>The Physcomitrella patens chromosome-scale assembly reveals moss genome structure and evolution.</title>
        <authorList>
            <person name="Lang D."/>
            <person name="Ullrich K.K."/>
            <person name="Murat F."/>
            <person name="Fuchs J."/>
            <person name="Jenkins J."/>
            <person name="Haas F.B."/>
            <person name="Piednoel M."/>
            <person name="Gundlach H."/>
            <person name="Van Bel M."/>
            <person name="Meyberg R."/>
            <person name="Vives C."/>
            <person name="Morata J."/>
            <person name="Symeonidi A."/>
            <person name="Hiss M."/>
            <person name="Muchero W."/>
            <person name="Kamisugi Y."/>
            <person name="Saleh O."/>
            <person name="Blanc G."/>
            <person name="Decker E.L."/>
            <person name="van Gessel N."/>
            <person name="Grimwood J."/>
            <person name="Hayes R.D."/>
            <person name="Graham S.W."/>
            <person name="Gunter L.E."/>
            <person name="McDaniel S.F."/>
            <person name="Hoernstein S.N.W."/>
            <person name="Larsson A."/>
            <person name="Li F.W."/>
            <person name="Perroud P.F."/>
            <person name="Phillips J."/>
            <person name="Ranjan P."/>
            <person name="Rokshar D.S."/>
            <person name="Rothfels C.J."/>
            <person name="Schneider L."/>
            <person name="Shu S."/>
            <person name="Stevenson D.W."/>
            <person name="Thummler F."/>
            <person name="Tillich M."/>
            <person name="Villarreal Aguilar J.C."/>
            <person name="Widiez T."/>
            <person name="Wong G.K."/>
            <person name="Wymore A."/>
            <person name="Zhang Y."/>
            <person name="Zimmer A.D."/>
            <person name="Quatrano R.S."/>
            <person name="Mayer K.F.X."/>
            <person name="Goodstein D."/>
            <person name="Casacuberta J.M."/>
            <person name="Vandepoele K."/>
            <person name="Reski R."/>
            <person name="Cuming A.C."/>
            <person name="Tuskan G.A."/>
            <person name="Maumus F."/>
            <person name="Salse J."/>
            <person name="Schmutz J."/>
            <person name="Rensing S.A."/>
        </authorList>
    </citation>
    <scope>NUCLEOTIDE SEQUENCE [LARGE SCALE GENOMIC DNA]</scope>
    <source>
        <strain evidence="5 6">cv. Gransden 2004</strain>
    </source>
</reference>
<dbReference type="GO" id="GO:0006952">
    <property type="term" value="P:defense response"/>
    <property type="evidence" value="ECO:0007669"/>
    <property type="project" value="InterPro"/>
</dbReference>
<dbReference type="EnsemblPlants" id="Pp3c17_21730V3.1">
    <property type="protein sequence ID" value="Pp3c17_21730V3.1"/>
    <property type="gene ID" value="Pp3c17_21730"/>
</dbReference>
<dbReference type="InterPro" id="IPR058192">
    <property type="entry name" value="WHD_ROQ1-like"/>
</dbReference>
<dbReference type="Gramene" id="Pp3c17_21730V3.1">
    <property type="protein sequence ID" value="Pp3c17_21730V3.1"/>
    <property type="gene ID" value="Pp3c17_21730"/>
</dbReference>
<reference evidence="4 6" key="1">
    <citation type="journal article" date="2008" name="Science">
        <title>The Physcomitrella genome reveals evolutionary insights into the conquest of land by plants.</title>
        <authorList>
            <person name="Rensing S."/>
            <person name="Lang D."/>
            <person name="Zimmer A."/>
            <person name="Terry A."/>
            <person name="Salamov A."/>
            <person name="Shapiro H."/>
            <person name="Nishiyama T."/>
            <person name="Perroud P.-F."/>
            <person name="Lindquist E."/>
            <person name="Kamisugi Y."/>
            <person name="Tanahashi T."/>
            <person name="Sakakibara K."/>
            <person name="Fujita T."/>
            <person name="Oishi K."/>
            <person name="Shin-I T."/>
            <person name="Kuroki Y."/>
            <person name="Toyoda A."/>
            <person name="Suzuki Y."/>
            <person name="Hashimoto A."/>
            <person name="Yamaguchi K."/>
            <person name="Sugano A."/>
            <person name="Kohara Y."/>
            <person name="Fujiyama A."/>
            <person name="Anterola A."/>
            <person name="Aoki S."/>
            <person name="Ashton N."/>
            <person name="Barbazuk W.B."/>
            <person name="Barker E."/>
            <person name="Bennetzen J."/>
            <person name="Bezanilla M."/>
            <person name="Blankenship R."/>
            <person name="Cho S.H."/>
            <person name="Dutcher S."/>
            <person name="Estelle M."/>
            <person name="Fawcett J.A."/>
            <person name="Gundlach H."/>
            <person name="Hanada K."/>
            <person name="Heyl A."/>
            <person name="Hicks K.A."/>
            <person name="Hugh J."/>
            <person name="Lohr M."/>
            <person name="Mayer K."/>
            <person name="Melkozernov A."/>
            <person name="Murata T."/>
            <person name="Nelson D."/>
            <person name="Pils B."/>
            <person name="Prigge M."/>
            <person name="Reiss B."/>
            <person name="Renner T."/>
            <person name="Rombauts S."/>
            <person name="Rushton P."/>
            <person name="Sanderfoot A."/>
            <person name="Schween G."/>
            <person name="Shiu S.-H."/>
            <person name="Stueber K."/>
            <person name="Theodoulou F.L."/>
            <person name="Tu H."/>
            <person name="Van de Peer Y."/>
            <person name="Verrier P.J."/>
            <person name="Waters E."/>
            <person name="Wood A."/>
            <person name="Yang L."/>
            <person name="Cove D."/>
            <person name="Cuming A."/>
            <person name="Hasebe M."/>
            <person name="Lucas S."/>
            <person name="Mishler D.B."/>
            <person name="Reski R."/>
            <person name="Grigoriev I."/>
            <person name="Quatrano R.S."/>
            <person name="Boore J.L."/>
        </authorList>
    </citation>
    <scope>NUCLEOTIDE SEQUENCE [LARGE SCALE GENOMIC DNA]</scope>
    <source>
        <strain evidence="5 6">cv. Gransden 2004</strain>
    </source>
</reference>
<dbReference type="InterPro" id="IPR044974">
    <property type="entry name" value="Disease_R_plants"/>
</dbReference>
<keyword evidence="2" id="KW-0433">Leucine-rich repeat</keyword>
<dbReference type="Pfam" id="PF07714">
    <property type="entry name" value="PK_Tyr_Ser-Thr"/>
    <property type="match status" value="1"/>
</dbReference>
<dbReference type="InterPro" id="IPR001245">
    <property type="entry name" value="Ser-Thr/Tyr_kinase_cat_dom"/>
</dbReference>
<dbReference type="InParanoid" id="A0A2K1J4Z1"/>
<dbReference type="SUPFAM" id="SSF56112">
    <property type="entry name" value="Protein kinase-like (PK-like)"/>
    <property type="match status" value="1"/>
</dbReference>
<dbReference type="GO" id="GO:0004672">
    <property type="term" value="F:protein kinase activity"/>
    <property type="evidence" value="ECO:0007669"/>
    <property type="project" value="InterPro"/>
</dbReference>
<feature type="domain" description="Protein kinase" evidence="3">
    <location>
        <begin position="1"/>
        <end position="124"/>
    </location>
</feature>
<dbReference type="Proteomes" id="UP000006727">
    <property type="component" value="Chromosome 17"/>
</dbReference>
<dbReference type="Pfam" id="PF00931">
    <property type="entry name" value="NB-ARC"/>
    <property type="match status" value="1"/>
</dbReference>
<dbReference type="Gene3D" id="3.40.50.300">
    <property type="entry name" value="P-loop containing nucleotide triphosphate hydrolases"/>
    <property type="match status" value="1"/>
</dbReference>
<dbReference type="EMBL" id="ABEU02000017">
    <property type="protein sequence ID" value="PNR36596.1"/>
    <property type="molecule type" value="Genomic_DNA"/>
</dbReference>
<dbReference type="InterPro" id="IPR002182">
    <property type="entry name" value="NB-ARC"/>
</dbReference>
<dbReference type="PANTHER" id="PTHR11017:SF385">
    <property type="entry name" value="DISEASE RESISTANCE PROTEIN (TIR-NBS-LRR CLASS)-RELATED"/>
    <property type="match status" value="1"/>
</dbReference>